<sequence>MLEAKEHHPWFVRALAEQAVYAANREGETIETTLAGVWGLYAFITKRNPEHFYEALAPELYLDMFKIGGAGFKENLMAWLEAHSLRADGVAGGPTPGE</sequence>
<dbReference type="KEGG" id="rec:RHECIAT_CH0000228"/>
<organism evidence="1 2">
    <name type="scientific">Rhizobium etli (strain CIAT 652)</name>
    <dbReference type="NCBI Taxonomy" id="491916"/>
    <lineage>
        <taxon>Bacteria</taxon>
        <taxon>Pseudomonadati</taxon>
        <taxon>Pseudomonadota</taxon>
        <taxon>Alphaproteobacteria</taxon>
        <taxon>Hyphomicrobiales</taxon>
        <taxon>Rhizobiaceae</taxon>
        <taxon>Rhizobium/Agrobacterium group</taxon>
        <taxon>Rhizobium</taxon>
    </lineage>
</organism>
<dbReference type="EMBL" id="CP001074">
    <property type="protein sequence ID" value="ACE89224.1"/>
    <property type="molecule type" value="Genomic_DNA"/>
</dbReference>
<reference evidence="1 2" key="1">
    <citation type="submission" date="2008-04" db="EMBL/GenBank/DDBJ databases">
        <title>Genome diversity and DNA divergence of Rhizobium etli.</title>
        <authorList>
            <person name="Gonzalez V."/>
            <person name="Acosta J.L."/>
            <person name="Santamaria R.I."/>
            <person name="Bustos P."/>
            <person name="Hernandez-Gonzalez I.L."/>
            <person name="Fernandez J.L."/>
            <person name="Diaz R."/>
            <person name="Flores M."/>
            <person name="Mora J."/>
            <person name="Palacios R."/>
            <person name="Davila G."/>
        </authorList>
    </citation>
    <scope>NUCLEOTIDE SEQUENCE [LARGE SCALE GENOMIC DNA]</scope>
    <source>
        <strain evidence="1 2">CIAT 652</strain>
    </source>
</reference>
<evidence type="ECO:0000313" key="2">
    <source>
        <dbReference type="Proteomes" id="UP000008817"/>
    </source>
</evidence>
<dbReference type="HOGENOM" id="CLU_2331696_0_0_5"/>
<protein>
    <submittedName>
        <fullName evidence="1">Uncharacterized protein</fullName>
    </submittedName>
</protein>
<gene>
    <name evidence="1" type="ordered locus">RHECIAT_CH0000228</name>
</gene>
<evidence type="ECO:0000313" key="1">
    <source>
        <dbReference type="EMBL" id="ACE89224.1"/>
    </source>
</evidence>
<dbReference type="Proteomes" id="UP000008817">
    <property type="component" value="Chromosome"/>
</dbReference>
<proteinExistence type="predicted"/>
<accession>B3PXL8</accession>
<dbReference type="eggNOG" id="ENOG50312BF">
    <property type="taxonomic scope" value="Bacteria"/>
</dbReference>
<name>B3PXL8_RHIE6</name>
<dbReference type="AlphaFoldDB" id="B3PXL8"/>